<feature type="non-terminal residue" evidence="1">
    <location>
        <position position="1"/>
    </location>
</feature>
<evidence type="ECO:0000313" key="2">
    <source>
        <dbReference type="Proteomes" id="UP001163046"/>
    </source>
</evidence>
<keyword evidence="2" id="KW-1185">Reference proteome</keyword>
<organism evidence="1 2">
    <name type="scientific">Desmophyllum pertusum</name>
    <dbReference type="NCBI Taxonomy" id="174260"/>
    <lineage>
        <taxon>Eukaryota</taxon>
        <taxon>Metazoa</taxon>
        <taxon>Cnidaria</taxon>
        <taxon>Anthozoa</taxon>
        <taxon>Hexacorallia</taxon>
        <taxon>Scleractinia</taxon>
        <taxon>Caryophylliina</taxon>
        <taxon>Caryophylliidae</taxon>
        <taxon>Desmophyllum</taxon>
    </lineage>
</organism>
<comment type="caution">
    <text evidence="1">The sequence shown here is derived from an EMBL/GenBank/DDBJ whole genome shotgun (WGS) entry which is preliminary data.</text>
</comment>
<evidence type="ECO:0000313" key="1">
    <source>
        <dbReference type="EMBL" id="KAJ7389930.1"/>
    </source>
</evidence>
<dbReference type="EMBL" id="MU825423">
    <property type="protein sequence ID" value="KAJ7389930.1"/>
    <property type="molecule type" value="Genomic_DNA"/>
</dbReference>
<sequence length="60" mass="6755">VILQELVSLFVQELWLGRPVPRQFFSFLLSHGDSGYPVVDSLVLALGGTKVITKWIQKDI</sequence>
<proteinExistence type="predicted"/>
<dbReference type="AlphaFoldDB" id="A0A9W9ZYQ5"/>
<dbReference type="Proteomes" id="UP001163046">
    <property type="component" value="Unassembled WGS sequence"/>
</dbReference>
<gene>
    <name evidence="1" type="ORF">OS493_028396</name>
</gene>
<reference evidence="1" key="1">
    <citation type="submission" date="2023-01" db="EMBL/GenBank/DDBJ databases">
        <title>Genome assembly of the deep-sea coral Lophelia pertusa.</title>
        <authorList>
            <person name="Herrera S."/>
            <person name="Cordes E."/>
        </authorList>
    </citation>
    <scope>NUCLEOTIDE SEQUENCE</scope>
    <source>
        <strain evidence="1">USNM1676648</strain>
        <tissue evidence="1">Polyp</tissue>
    </source>
</reference>
<accession>A0A9W9ZYQ5</accession>
<protein>
    <submittedName>
        <fullName evidence="1">Uncharacterized protein</fullName>
    </submittedName>
</protein>
<name>A0A9W9ZYQ5_9CNID</name>